<dbReference type="GO" id="GO:0006508">
    <property type="term" value="P:proteolysis"/>
    <property type="evidence" value="ECO:0007669"/>
    <property type="project" value="InterPro"/>
</dbReference>
<feature type="non-terminal residue" evidence="2">
    <location>
        <position position="1"/>
    </location>
</feature>
<sequence length="170" mass="17756">GEMMSRTMSADYVKIKERSLKFRDLLSQGSEVRLTTPAGTDLTFSIAGREGMADTGILDEKGAFGNLPAGEACLAPVEGKTSGVAVVDGSMAGVGVIKTPIRMVVKDGYVTEITGGAEAKALSDLLKGKGEEVKNIAEPPPPLPSRVDPQAISSSSALPNILFAIFYLLN</sequence>
<comment type="caution">
    <text evidence="2">The sequence shown here is derived from an EMBL/GenBank/DDBJ whole genome shotgun (WGS) entry which is preliminary data.</text>
</comment>
<proteinExistence type="predicted"/>
<keyword evidence="1" id="KW-0479">Metal-binding</keyword>
<dbReference type="Pfam" id="PF26233">
    <property type="entry name" value="NicX"/>
    <property type="match status" value="1"/>
</dbReference>
<dbReference type="InterPro" id="IPR058739">
    <property type="entry name" value="NicX"/>
</dbReference>
<evidence type="ECO:0000313" key="2">
    <source>
        <dbReference type="EMBL" id="GAI09240.1"/>
    </source>
</evidence>
<dbReference type="EMBL" id="BARV01012897">
    <property type="protein sequence ID" value="GAI09240.1"/>
    <property type="molecule type" value="Genomic_DNA"/>
</dbReference>
<dbReference type="GO" id="GO:0004177">
    <property type="term" value="F:aminopeptidase activity"/>
    <property type="evidence" value="ECO:0007669"/>
    <property type="project" value="InterPro"/>
</dbReference>
<evidence type="ECO:0000256" key="1">
    <source>
        <dbReference type="ARBA" id="ARBA00022723"/>
    </source>
</evidence>
<accession>X1M3J9</accession>
<dbReference type="AlphaFoldDB" id="X1M3J9"/>
<dbReference type="PANTHER" id="PTHR34448">
    <property type="entry name" value="AMINOPEPTIDASE"/>
    <property type="match status" value="1"/>
</dbReference>
<organism evidence="2">
    <name type="scientific">marine sediment metagenome</name>
    <dbReference type="NCBI Taxonomy" id="412755"/>
    <lineage>
        <taxon>unclassified sequences</taxon>
        <taxon>metagenomes</taxon>
        <taxon>ecological metagenomes</taxon>
    </lineage>
</organism>
<dbReference type="PANTHER" id="PTHR34448:SF1">
    <property type="entry name" value="BLL6088 PROTEIN"/>
    <property type="match status" value="1"/>
</dbReference>
<name>X1M3J9_9ZZZZ</name>
<reference evidence="2" key="1">
    <citation type="journal article" date="2014" name="Front. Microbiol.">
        <title>High frequency of phylogenetically diverse reductive dehalogenase-homologous genes in deep subseafloor sedimentary metagenomes.</title>
        <authorList>
            <person name="Kawai M."/>
            <person name="Futagami T."/>
            <person name="Toyoda A."/>
            <person name="Takaki Y."/>
            <person name="Nishi S."/>
            <person name="Hori S."/>
            <person name="Arai W."/>
            <person name="Tsubouchi T."/>
            <person name="Morono Y."/>
            <person name="Uchiyama I."/>
            <person name="Ito T."/>
            <person name="Fujiyama A."/>
            <person name="Inagaki F."/>
            <person name="Takami H."/>
        </authorList>
    </citation>
    <scope>NUCLEOTIDE SEQUENCE</scope>
    <source>
        <strain evidence="2">Expedition CK06-06</strain>
    </source>
</reference>
<dbReference type="GO" id="GO:0046872">
    <property type="term" value="F:metal ion binding"/>
    <property type="evidence" value="ECO:0007669"/>
    <property type="project" value="UniProtKB-KW"/>
</dbReference>
<dbReference type="SUPFAM" id="SSF144052">
    <property type="entry name" value="Thermophilic metalloprotease-like"/>
    <property type="match status" value="1"/>
</dbReference>
<protein>
    <submittedName>
        <fullName evidence="2">Uncharacterized protein</fullName>
    </submittedName>
</protein>
<gene>
    <name evidence="2" type="ORF">S06H3_23641</name>
</gene>
<dbReference type="InterPro" id="IPR052170">
    <property type="entry name" value="M29_Exopeptidase"/>
</dbReference>